<accession>W6JUT2</accession>
<dbReference type="Gene3D" id="2.160.20.10">
    <property type="entry name" value="Single-stranded right-handed beta-helix, Pectin lyase-like"/>
    <property type="match status" value="1"/>
</dbReference>
<reference evidence="11 12" key="1">
    <citation type="journal article" date="2013" name="ISME J.">
        <title>A metabolic model for members of the genus Tetrasphaera involved in enhanced biological phosphorus removal.</title>
        <authorList>
            <person name="Kristiansen R."/>
            <person name="Nguyen H.T.T."/>
            <person name="Saunders A.M."/>
            <person name="Nielsen J.L."/>
            <person name="Wimmer R."/>
            <person name="Le V.Q."/>
            <person name="McIlroy S.J."/>
            <person name="Petrovski S."/>
            <person name="Seviour R.J."/>
            <person name="Calteau A."/>
            <person name="Nielsen K.L."/>
            <person name="Nielsen P.H."/>
        </authorList>
    </citation>
    <scope>NUCLEOTIDE SEQUENCE [LARGE SCALE GENOMIC DNA]</scope>
    <source>
        <strain evidence="11 12">Ben110</strain>
    </source>
</reference>
<feature type="signal peptide" evidence="9">
    <location>
        <begin position="1"/>
        <end position="30"/>
    </location>
</feature>
<name>W6JUT2_9MICO</name>
<keyword evidence="12" id="KW-1185">Reference proteome</keyword>
<dbReference type="Proteomes" id="UP000035763">
    <property type="component" value="Unassembled WGS sequence"/>
</dbReference>
<evidence type="ECO:0000256" key="2">
    <source>
        <dbReference type="ARBA" id="ARBA00004613"/>
    </source>
</evidence>
<dbReference type="InterPro" id="IPR052052">
    <property type="entry name" value="Polysaccharide_Lyase_9"/>
</dbReference>
<organism evidence="11 12">
    <name type="scientific">Nostocoides australiense Ben110</name>
    <dbReference type="NCBI Taxonomy" id="1193182"/>
    <lineage>
        <taxon>Bacteria</taxon>
        <taxon>Bacillati</taxon>
        <taxon>Actinomycetota</taxon>
        <taxon>Actinomycetes</taxon>
        <taxon>Micrococcales</taxon>
        <taxon>Intrasporangiaceae</taxon>
        <taxon>Nostocoides</taxon>
    </lineage>
</organism>
<proteinExistence type="inferred from homology"/>
<dbReference type="SUPFAM" id="SSF51126">
    <property type="entry name" value="Pectin lyase-like"/>
    <property type="match status" value="1"/>
</dbReference>
<evidence type="ECO:0000313" key="12">
    <source>
        <dbReference type="Proteomes" id="UP000035763"/>
    </source>
</evidence>
<dbReference type="InterPro" id="IPR012334">
    <property type="entry name" value="Pectin_lyas_fold"/>
</dbReference>
<evidence type="ECO:0000256" key="3">
    <source>
        <dbReference type="ARBA" id="ARBA00022525"/>
    </source>
</evidence>
<dbReference type="GO" id="GO:0016837">
    <property type="term" value="F:carbon-oxygen lyase activity, acting on polysaccharides"/>
    <property type="evidence" value="ECO:0007669"/>
    <property type="project" value="TreeGrafter"/>
</dbReference>
<feature type="domain" description="DUF1565" evidence="10">
    <location>
        <begin position="40"/>
        <end position="79"/>
    </location>
</feature>
<evidence type="ECO:0000256" key="6">
    <source>
        <dbReference type="ARBA" id="ARBA00022837"/>
    </source>
</evidence>
<evidence type="ECO:0000256" key="9">
    <source>
        <dbReference type="SAM" id="SignalP"/>
    </source>
</evidence>
<dbReference type="AlphaFoldDB" id="W6JUT2"/>
<dbReference type="RefSeq" id="WP_048694124.1">
    <property type="nucleotide sequence ID" value="NZ_HG764815.1"/>
</dbReference>
<evidence type="ECO:0000256" key="5">
    <source>
        <dbReference type="ARBA" id="ARBA00022729"/>
    </source>
</evidence>
<dbReference type="InterPro" id="IPR011050">
    <property type="entry name" value="Pectin_lyase_fold/virulence"/>
</dbReference>
<comment type="cofactor">
    <cofactor evidence="1">
        <name>Ca(2+)</name>
        <dbReference type="ChEBI" id="CHEBI:29108"/>
    </cofactor>
</comment>
<dbReference type="EMBL" id="CAJA01000157">
    <property type="protein sequence ID" value="CCH73173.1"/>
    <property type="molecule type" value="Genomic_DNA"/>
</dbReference>
<dbReference type="InterPro" id="IPR011459">
    <property type="entry name" value="DUF1565"/>
</dbReference>
<evidence type="ECO:0000313" key="11">
    <source>
        <dbReference type="EMBL" id="CCH73173.1"/>
    </source>
</evidence>
<comment type="similarity">
    <text evidence="8">Belongs to the polysaccharide lyase 9 family.</text>
</comment>
<dbReference type="OrthoDB" id="4839456at2"/>
<keyword evidence="3" id="KW-0964">Secreted</keyword>
<dbReference type="PANTHER" id="PTHR40088">
    <property type="entry name" value="PECTATE LYASE (EUROFUNG)"/>
    <property type="match status" value="1"/>
</dbReference>
<gene>
    <name evidence="11" type="ORF">BN11_240009</name>
</gene>
<dbReference type="PANTHER" id="PTHR40088:SF1">
    <property type="entry name" value="PECTATE LYASE PEL9"/>
    <property type="match status" value="1"/>
</dbReference>
<evidence type="ECO:0000256" key="4">
    <source>
        <dbReference type="ARBA" id="ARBA00022723"/>
    </source>
</evidence>
<keyword evidence="5 9" id="KW-0732">Signal</keyword>
<evidence type="ECO:0000256" key="1">
    <source>
        <dbReference type="ARBA" id="ARBA00001913"/>
    </source>
</evidence>
<evidence type="ECO:0000259" key="10">
    <source>
        <dbReference type="Pfam" id="PF07602"/>
    </source>
</evidence>
<dbReference type="GO" id="GO:0046872">
    <property type="term" value="F:metal ion binding"/>
    <property type="evidence" value="ECO:0007669"/>
    <property type="project" value="UniProtKB-KW"/>
</dbReference>
<evidence type="ECO:0000256" key="7">
    <source>
        <dbReference type="ARBA" id="ARBA00023239"/>
    </source>
</evidence>
<feature type="chain" id="PRO_5004878972" description="DUF1565 domain-containing protein" evidence="9">
    <location>
        <begin position="31"/>
        <end position="432"/>
    </location>
</feature>
<dbReference type="STRING" id="1193182.BN11_240009"/>
<sequence>MNRRVRTRLAVVTVHTLAVTAIGAWLPAQARAGTLDVATTGSDANAGTAAAPLRTVQAAIDRATPGTTIRIHAGTYKQQLRISRSGIAGAPITVTNAGDGPVTLTSDQVPDSCDAHQPSPRRTLRITAGADYWTFKGLNIVHGAYINGKGAGAAFTFHANNVKSGNWQARRAVPGASTNDPVAARNAAAYLAKVTGTAMDPSEHIEFIGNRITSRGIYATLANYGVLKDNTISDIICGSGPGVWVMTFSNFWEISGNDVSRIAPSGLRHYMQEGIRVDSGAGYAHVYGNYVHDLSGDGRAFNTDEDASFNIYENNRAANVAIAYNDQMAGWGNTWRNNVATGYRQYCFGFRLKDASMALPSPNSSTNMASVSGNTCSAPATTGAKGVGIGAISKSTFSGNTFPGVMLGKYVAGYWAKYGNMWNGSSVPPSSR</sequence>
<dbReference type="Pfam" id="PF07602">
    <property type="entry name" value="DUF1565"/>
    <property type="match status" value="1"/>
</dbReference>
<keyword evidence="7" id="KW-0456">Lyase</keyword>
<protein>
    <recommendedName>
        <fullName evidence="10">DUF1565 domain-containing protein</fullName>
    </recommendedName>
</protein>
<dbReference type="GO" id="GO:0005576">
    <property type="term" value="C:extracellular region"/>
    <property type="evidence" value="ECO:0007669"/>
    <property type="project" value="UniProtKB-SubCell"/>
</dbReference>
<keyword evidence="4" id="KW-0479">Metal-binding</keyword>
<comment type="caution">
    <text evidence="11">The sequence shown here is derived from an EMBL/GenBank/DDBJ whole genome shotgun (WGS) entry which is preliminary data.</text>
</comment>
<evidence type="ECO:0000256" key="8">
    <source>
        <dbReference type="ARBA" id="ARBA00038263"/>
    </source>
</evidence>
<keyword evidence="6" id="KW-0106">Calcium</keyword>
<comment type="subcellular location">
    <subcellularLocation>
        <location evidence="2">Secreted</location>
    </subcellularLocation>
</comment>